<name>A0A2W6IVF2_STEMA</name>
<gene>
    <name evidence="1" type="ORF">A7X83_02895</name>
</gene>
<protein>
    <submittedName>
        <fullName evidence="1">Uncharacterized protein</fullName>
    </submittedName>
</protein>
<dbReference type="AlphaFoldDB" id="A0A2W6IVF2"/>
<evidence type="ECO:0000313" key="2">
    <source>
        <dbReference type="Proteomes" id="UP000249614"/>
    </source>
</evidence>
<evidence type="ECO:0000313" key="1">
    <source>
        <dbReference type="EMBL" id="PZS98286.1"/>
    </source>
</evidence>
<sequence length="83" mass="8984">MEINESGMTARDGLSGGVDRADAIRVGILDRGLSSCLWFNTEKALDLRERGQNALLRPCLHLFHGKLQQGGQVLVAVHTELGA</sequence>
<dbReference type="EMBL" id="LXXM01000024">
    <property type="protein sequence ID" value="PZS98286.1"/>
    <property type="molecule type" value="Genomic_DNA"/>
</dbReference>
<comment type="caution">
    <text evidence="1">The sequence shown here is derived from an EMBL/GenBank/DDBJ whole genome shotgun (WGS) entry which is preliminary data.</text>
</comment>
<accession>A0A2W6IVF2</accession>
<dbReference type="Proteomes" id="UP000249614">
    <property type="component" value="Unassembled WGS sequence"/>
</dbReference>
<organism evidence="1 2">
    <name type="scientific">Stenotrophomonas maltophilia</name>
    <name type="common">Pseudomonas maltophilia</name>
    <name type="synonym">Xanthomonas maltophilia</name>
    <dbReference type="NCBI Taxonomy" id="40324"/>
    <lineage>
        <taxon>Bacteria</taxon>
        <taxon>Pseudomonadati</taxon>
        <taxon>Pseudomonadota</taxon>
        <taxon>Gammaproteobacteria</taxon>
        <taxon>Lysobacterales</taxon>
        <taxon>Lysobacteraceae</taxon>
        <taxon>Stenotrophomonas</taxon>
        <taxon>Stenotrophomonas maltophilia group</taxon>
    </lineage>
</organism>
<reference evidence="1 2" key="1">
    <citation type="submission" date="2016-05" db="EMBL/GenBank/DDBJ databases">
        <authorList>
            <person name="Lavstsen T."/>
            <person name="Jespersen J.S."/>
        </authorList>
    </citation>
    <scope>NUCLEOTIDE SEQUENCE [LARGE SCALE GENOMIC DNA]</scope>
    <source>
        <strain evidence="1 2">SM-5815</strain>
    </source>
</reference>
<proteinExistence type="predicted"/>